<feature type="domain" description="Pyridoxine 5'-phosphate oxidase dimerisation C-terminal" evidence="13">
    <location>
        <begin position="176"/>
        <end position="217"/>
    </location>
</feature>
<dbReference type="InterPro" id="IPR019740">
    <property type="entry name" value="Pyridox_Oxase_CS"/>
</dbReference>
<feature type="binding site" evidence="9 11">
    <location>
        <position position="199"/>
    </location>
    <ligand>
        <name>FMN</name>
        <dbReference type="ChEBI" id="CHEBI:58210"/>
    </ligand>
</feature>
<evidence type="ECO:0000259" key="13">
    <source>
        <dbReference type="Pfam" id="PF10590"/>
    </source>
</evidence>
<evidence type="ECO:0000256" key="9">
    <source>
        <dbReference type="HAMAP-Rule" id="MF_01629"/>
    </source>
</evidence>
<dbReference type="EMBL" id="WVIC01000023">
    <property type="protein sequence ID" value="NCJ07267.1"/>
    <property type="molecule type" value="Genomic_DNA"/>
</dbReference>
<dbReference type="PANTHER" id="PTHR10851">
    <property type="entry name" value="PYRIDOXINE-5-PHOSPHATE OXIDASE"/>
    <property type="match status" value="1"/>
</dbReference>
<keyword evidence="5 9" id="KW-0285">Flavoprotein</keyword>
<feature type="binding site" evidence="9 11">
    <location>
        <position position="109"/>
    </location>
    <ligand>
        <name>FMN</name>
        <dbReference type="ChEBI" id="CHEBI:58210"/>
    </ligand>
</feature>
<feature type="binding site" evidence="9 11">
    <location>
        <begin position="144"/>
        <end position="145"/>
    </location>
    <ligand>
        <name>FMN</name>
        <dbReference type="ChEBI" id="CHEBI:58210"/>
    </ligand>
</feature>
<dbReference type="Proteomes" id="UP000607397">
    <property type="component" value="Unassembled WGS sequence"/>
</dbReference>
<dbReference type="FunFam" id="2.30.110.10:FF:000005">
    <property type="entry name" value="NAD(P)H-hydrate epimerase"/>
    <property type="match status" value="1"/>
</dbReference>
<dbReference type="Gene3D" id="2.30.110.10">
    <property type="entry name" value="Electron Transport, Fmn-binding Protein, Chain A"/>
    <property type="match status" value="1"/>
</dbReference>
<feature type="domain" description="Pyridoxamine 5'-phosphate oxidase N-terminal" evidence="12">
    <location>
        <begin position="38"/>
        <end position="163"/>
    </location>
</feature>
<gene>
    <name evidence="9 14" type="primary">pdxH</name>
    <name evidence="14" type="ORF">GS597_12275</name>
</gene>
<comment type="subunit">
    <text evidence="4 9">Homodimer.</text>
</comment>
<evidence type="ECO:0000256" key="7">
    <source>
        <dbReference type="ARBA" id="ARBA00023002"/>
    </source>
</evidence>
<organism evidence="14 15">
    <name type="scientific">Petrachloros mirabilis ULC683</name>
    <dbReference type="NCBI Taxonomy" id="2781853"/>
    <lineage>
        <taxon>Bacteria</taxon>
        <taxon>Bacillati</taxon>
        <taxon>Cyanobacteriota</taxon>
        <taxon>Cyanophyceae</taxon>
        <taxon>Synechococcales</taxon>
        <taxon>Petrachlorosaceae</taxon>
        <taxon>Petrachloros</taxon>
        <taxon>Petrachloros mirabilis</taxon>
    </lineage>
</organism>
<feature type="binding site" evidence="9 10">
    <location>
        <position position="135"/>
    </location>
    <ligand>
        <name>substrate</name>
    </ligand>
</feature>
<evidence type="ECO:0000256" key="5">
    <source>
        <dbReference type="ARBA" id="ARBA00022630"/>
    </source>
</evidence>
<feature type="binding site" evidence="9 11">
    <location>
        <begin position="65"/>
        <end position="70"/>
    </location>
    <ligand>
        <name>FMN</name>
        <dbReference type="ChEBI" id="CHEBI:58210"/>
    </ligand>
</feature>
<protein>
    <recommendedName>
        <fullName evidence="9">Pyridoxine/pyridoxamine 5'-phosphate oxidase</fullName>
        <ecNumber evidence="9">1.4.3.5</ecNumber>
    </recommendedName>
    <alternativeName>
        <fullName evidence="9">PNP/PMP oxidase</fullName>
        <shortName evidence="9">PNPOx</shortName>
    </alternativeName>
    <alternativeName>
        <fullName evidence="9">Pyridoxal 5'-phosphate synthase</fullName>
    </alternativeName>
</protein>
<evidence type="ECO:0000256" key="11">
    <source>
        <dbReference type="PIRSR" id="PIRSR000190-2"/>
    </source>
</evidence>
<feature type="binding site" evidence="9 10">
    <location>
        <position position="131"/>
    </location>
    <ligand>
        <name>substrate</name>
    </ligand>
</feature>
<dbReference type="NCBIfam" id="TIGR00558">
    <property type="entry name" value="pdxH"/>
    <property type="match status" value="1"/>
</dbReference>
<evidence type="ECO:0000313" key="15">
    <source>
        <dbReference type="Proteomes" id="UP000607397"/>
    </source>
</evidence>
<keyword evidence="8 9" id="KW-0664">Pyridoxine biosynthesis</keyword>
<dbReference type="PROSITE" id="PS01064">
    <property type="entry name" value="PYRIDOX_OXIDASE"/>
    <property type="match status" value="1"/>
</dbReference>
<dbReference type="InterPro" id="IPR000659">
    <property type="entry name" value="Pyridox_Oxase"/>
</dbReference>
<evidence type="ECO:0000256" key="8">
    <source>
        <dbReference type="ARBA" id="ARBA00023096"/>
    </source>
</evidence>
<evidence type="ECO:0000256" key="2">
    <source>
        <dbReference type="ARBA" id="ARBA00005037"/>
    </source>
</evidence>
<feature type="binding site" evidence="9 10">
    <location>
        <begin position="195"/>
        <end position="197"/>
    </location>
    <ligand>
        <name>substrate</name>
    </ligand>
</feature>
<dbReference type="InterPro" id="IPR019576">
    <property type="entry name" value="Pyridoxamine_oxidase_dimer_C"/>
</dbReference>
<feature type="binding site" evidence="9 11">
    <location>
        <position position="86"/>
    </location>
    <ligand>
        <name>FMN</name>
        <dbReference type="ChEBI" id="CHEBI:58210"/>
    </ligand>
</feature>
<dbReference type="RefSeq" id="WP_161825743.1">
    <property type="nucleotide sequence ID" value="NZ_WVIC01000023.1"/>
</dbReference>
<dbReference type="Pfam" id="PF01243">
    <property type="entry name" value="PNPOx_N"/>
    <property type="match status" value="1"/>
</dbReference>
<dbReference type="HAMAP" id="MF_01629">
    <property type="entry name" value="PdxH"/>
    <property type="match status" value="1"/>
</dbReference>
<keyword evidence="6 9" id="KW-0288">FMN</keyword>
<comment type="pathway">
    <text evidence="2 9">Cofactor metabolism; pyridoxal 5'-phosphate salvage; pyridoxal 5'-phosphate from pyridoxine 5'-phosphate: step 1/1.</text>
</comment>
<accession>A0A8K2A0S1</accession>
<comment type="function">
    <text evidence="9">Catalyzes the oxidation of either pyridoxine 5'-phosphate (PNP) or pyridoxamine 5'-phosphate (PMP) into pyridoxal 5'-phosphate (PLP).</text>
</comment>
<dbReference type="PIRSF" id="PIRSF000190">
    <property type="entry name" value="Pyd_amn-ph_oxd"/>
    <property type="match status" value="1"/>
</dbReference>
<name>A0A8K2A0S1_9CYAN</name>
<comment type="pathway">
    <text evidence="1 9">Cofactor metabolism; pyridoxal 5'-phosphate salvage; pyridoxal 5'-phosphate from pyridoxamine 5'-phosphate: step 1/1.</text>
</comment>
<evidence type="ECO:0000259" key="12">
    <source>
        <dbReference type="Pfam" id="PF01243"/>
    </source>
</evidence>
<dbReference type="GO" id="GO:0008615">
    <property type="term" value="P:pyridoxine biosynthetic process"/>
    <property type="evidence" value="ECO:0007669"/>
    <property type="project" value="UniProtKB-UniRule"/>
</dbReference>
<dbReference type="EC" id="1.4.3.5" evidence="9"/>
<evidence type="ECO:0000256" key="6">
    <source>
        <dbReference type="ARBA" id="ARBA00022643"/>
    </source>
</evidence>
<keyword evidence="7 9" id="KW-0560">Oxidoreductase</keyword>
<reference evidence="14" key="1">
    <citation type="submission" date="2019-12" db="EMBL/GenBank/DDBJ databases">
        <title>High-Quality draft genome sequences of three cyanobacteria isolated from the limestone walls of the Old Cathedral of Coimbra.</title>
        <authorList>
            <person name="Tiago I."/>
            <person name="Soares F."/>
            <person name="Portugal A."/>
        </authorList>
    </citation>
    <scope>NUCLEOTIDE SEQUENCE [LARGE SCALE GENOMIC DNA]</scope>
    <source>
        <strain evidence="14">C</strain>
    </source>
</reference>
<dbReference type="PANTHER" id="PTHR10851:SF0">
    <property type="entry name" value="PYRIDOXINE-5'-PHOSPHATE OXIDASE"/>
    <property type="match status" value="1"/>
</dbReference>
<evidence type="ECO:0000313" key="14">
    <source>
        <dbReference type="EMBL" id="NCJ07267.1"/>
    </source>
</evidence>
<dbReference type="AlphaFoldDB" id="A0A8K2A0S1"/>
<comment type="similarity">
    <text evidence="3 9">Belongs to the pyridoxamine 5'-phosphate oxidase family.</text>
</comment>
<evidence type="ECO:0000256" key="10">
    <source>
        <dbReference type="PIRSR" id="PIRSR000190-1"/>
    </source>
</evidence>
<keyword evidence="15" id="KW-1185">Reference proteome</keyword>
<comment type="catalytic activity">
    <reaction evidence="9">
        <text>pyridoxine 5'-phosphate + O2 = pyridoxal 5'-phosphate + H2O2</text>
        <dbReference type="Rhea" id="RHEA:15149"/>
        <dbReference type="ChEBI" id="CHEBI:15379"/>
        <dbReference type="ChEBI" id="CHEBI:16240"/>
        <dbReference type="ChEBI" id="CHEBI:58589"/>
        <dbReference type="ChEBI" id="CHEBI:597326"/>
        <dbReference type="EC" id="1.4.3.5"/>
    </reaction>
</comment>
<dbReference type="GO" id="GO:0010181">
    <property type="term" value="F:FMN binding"/>
    <property type="evidence" value="ECO:0007669"/>
    <property type="project" value="UniProtKB-UniRule"/>
</dbReference>
<dbReference type="InterPro" id="IPR012349">
    <property type="entry name" value="Split_barrel_FMN-bd"/>
</dbReference>
<dbReference type="GO" id="GO:0004733">
    <property type="term" value="F:pyridoxamine phosphate oxidase activity"/>
    <property type="evidence" value="ECO:0007669"/>
    <property type="project" value="UniProtKB-UniRule"/>
</dbReference>
<feature type="binding site" evidence="9 10">
    <location>
        <position position="127"/>
    </location>
    <ligand>
        <name>substrate</name>
    </ligand>
</feature>
<sequence length="217" mass="24999">MNASTLDLASLRQDYRQHELLEANVKADPLQQFQVWFAEAIDAQVPEPNAMTLATVSTEGKPVARMVLLKEATEQGFVFYTNFDSRKGQNLAHFPWAALVFWWAELERQVRVEGQITQVVGDEADAYFRSRPRGSQLGAWVSPQSQVICDRTFLTKRLQALETQYAGQVIPRPPHWGGYRLQPSQIEFWQGRPNRLHDRLCYRLGESKTWQIKRLAP</sequence>
<comment type="cofactor">
    <cofactor evidence="9 11">
        <name>FMN</name>
        <dbReference type="ChEBI" id="CHEBI:58210"/>
    </cofactor>
    <text evidence="9 11">Binds 1 FMN per subunit.</text>
</comment>
<evidence type="ECO:0000256" key="4">
    <source>
        <dbReference type="ARBA" id="ARBA00011738"/>
    </source>
</evidence>
<feature type="binding site" evidence="9 11">
    <location>
        <begin position="80"/>
        <end position="81"/>
    </location>
    <ligand>
        <name>FMN</name>
        <dbReference type="ChEBI" id="CHEBI:58210"/>
    </ligand>
</feature>
<evidence type="ECO:0000256" key="1">
    <source>
        <dbReference type="ARBA" id="ARBA00004738"/>
    </source>
</evidence>
<dbReference type="InterPro" id="IPR011576">
    <property type="entry name" value="Pyridox_Oxase_N"/>
</dbReference>
<evidence type="ECO:0000256" key="3">
    <source>
        <dbReference type="ARBA" id="ARBA00007301"/>
    </source>
</evidence>
<dbReference type="NCBIfam" id="NF004231">
    <property type="entry name" value="PRK05679.1"/>
    <property type="match status" value="1"/>
</dbReference>
<comment type="catalytic activity">
    <reaction evidence="9">
        <text>pyridoxamine 5'-phosphate + O2 + H2O = pyridoxal 5'-phosphate + H2O2 + NH4(+)</text>
        <dbReference type="Rhea" id="RHEA:15817"/>
        <dbReference type="ChEBI" id="CHEBI:15377"/>
        <dbReference type="ChEBI" id="CHEBI:15379"/>
        <dbReference type="ChEBI" id="CHEBI:16240"/>
        <dbReference type="ChEBI" id="CHEBI:28938"/>
        <dbReference type="ChEBI" id="CHEBI:58451"/>
        <dbReference type="ChEBI" id="CHEBI:597326"/>
        <dbReference type="EC" id="1.4.3.5"/>
    </reaction>
</comment>
<dbReference type="Pfam" id="PF10590">
    <property type="entry name" value="PNP_phzG_C"/>
    <property type="match status" value="1"/>
</dbReference>
<feature type="binding site" evidence="10">
    <location>
        <begin position="12"/>
        <end position="15"/>
    </location>
    <ligand>
        <name>substrate</name>
    </ligand>
</feature>
<feature type="binding site" evidence="9 11">
    <location>
        <position position="87"/>
    </location>
    <ligand>
        <name>FMN</name>
        <dbReference type="ChEBI" id="CHEBI:58210"/>
    </ligand>
</feature>
<dbReference type="UniPathway" id="UPA01068">
    <property type="reaction ID" value="UER00304"/>
</dbReference>
<feature type="binding site" evidence="9 10">
    <location>
        <position position="70"/>
    </location>
    <ligand>
        <name>substrate</name>
    </ligand>
</feature>
<feature type="binding site" evidence="9 11">
    <location>
        <position position="189"/>
    </location>
    <ligand>
        <name>FMN</name>
        <dbReference type="ChEBI" id="CHEBI:58210"/>
    </ligand>
</feature>
<proteinExistence type="inferred from homology"/>
<dbReference type="SUPFAM" id="SSF50475">
    <property type="entry name" value="FMN-binding split barrel"/>
    <property type="match status" value="1"/>
</dbReference>
<comment type="caution">
    <text evidence="14">The sequence shown here is derived from an EMBL/GenBank/DDBJ whole genome shotgun (WGS) entry which is preliminary data.</text>
</comment>